<accession>A0A7I7T8Y7</accession>
<dbReference type="CDD" id="cd07819">
    <property type="entry name" value="SRPBCC_2"/>
    <property type="match status" value="1"/>
</dbReference>
<dbReference type="PANTHER" id="PTHR39683:SF4">
    <property type="entry name" value="COENZYME Q-BINDING PROTEIN COQ10 START DOMAIN-CONTAINING PROTEIN"/>
    <property type="match status" value="1"/>
</dbReference>
<dbReference type="Gene3D" id="3.30.530.20">
    <property type="match status" value="1"/>
</dbReference>
<proteinExistence type="predicted"/>
<dbReference type="SUPFAM" id="SSF55961">
    <property type="entry name" value="Bet v1-like"/>
    <property type="match status" value="1"/>
</dbReference>
<dbReference type="Proteomes" id="UP000467148">
    <property type="component" value="Chromosome"/>
</dbReference>
<dbReference type="InterPro" id="IPR019587">
    <property type="entry name" value="Polyketide_cyclase/dehydratase"/>
</dbReference>
<protein>
    <submittedName>
        <fullName evidence="1">Cyclase</fullName>
    </submittedName>
</protein>
<sequence>MFAGVAVRASREIVIDAPPEAVLDALADVEAVPTWSSIHRHAHVVDRYADGRPRLVKVTVRLLGLVDHEILEYHWGRDWVVWDADRTAQQHAQHGEYTLQREGEATRVRFDLTLEPSTPLPLFLVKRAKKAVLAAATEGLRTYVLNGKGSLQPD</sequence>
<reference evidence="1 2" key="1">
    <citation type="journal article" date="2019" name="Emerg. Microbes Infect.">
        <title>Comprehensive subspecies identification of 175 nontuberculous mycobacteria species based on 7547 genomic profiles.</title>
        <authorList>
            <person name="Matsumoto Y."/>
            <person name="Kinjo T."/>
            <person name="Motooka D."/>
            <person name="Nabeya D."/>
            <person name="Jung N."/>
            <person name="Uechi K."/>
            <person name="Horii T."/>
            <person name="Iida T."/>
            <person name="Fujita J."/>
            <person name="Nakamura S."/>
        </authorList>
    </citation>
    <scope>NUCLEOTIDE SEQUENCE [LARGE SCALE GENOMIC DNA]</scope>
    <source>
        <strain evidence="1 2">JCM 30396</strain>
    </source>
</reference>
<evidence type="ECO:0000313" key="2">
    <source>
        <dbReference type="Proteomes" id="UP000467148"/>
    </source>
</evidence>
<dbReference type="KEGG" id="mhev:MHEL_30280"/>
<dbReference type="EMBL" id="AP022596">
    <property type="protein sequence ID" value="BBY64785.1"/>
    <property type="molecule type" value="Genomic_DNA"/>
</dbReference>
<keyword evidence="2" id="KW-1185">Reference proteome</keyword>
<dbReference type="Pfam" id="PF10604">
    <property type="entry name" value="Polyketide_cyc2"/>
    <property type="match status" value="1"/>
</dbReference>
<evidence type="ECO:0000313" key="1">
    <source>
        <dbReference type="EMBL" id="BBY64785.1"/>
    </source>
</evidence>
<organism evidence="1 2">
    <name type="scientific">Mycolicibacterium helvum</name>
    <dbReference type="NCBI Taxonomy" id="1534349"/>
    <lineage>
        <taxon>Bacteria</taxon>
        <taxon>Bacillati</taxon>
        <taxon>Actinomycetota</taxon>
        <taxon>Actinomycetes</taxon>
        <taxon>Mycobacteriales</taxon>
        <taxon>Mycobacteriaceae</taxon>
        <taxon>Mycolicibacterium</taxon>
    </lineage>
</organism>
<dbReference type="AlphaFoldDB" id="A0A7I7T8Y7"/>
<gene>
    <name evidence="1" type="ORF">MHEL_30280</name>
</gene>
<name>A0A7I7T8Y7_9MYCO</name>
<dbReference type="InterPro" id="IPR023393">
    <property type="entry name" value="START-like_dom_sf"/>
</dbReference>
<dbReference type="PANTHER" id="PTHR39683">
    <property type="entry name" value="CONSERVED PROTEIN TB16.3"/>
    <property type="match status" value="1"/>
</dbReference>